<dbReference type="EMBL" id="AP024749">
    <property type="protein sequence ID" value="BCY27692.1"/>
    <property type="molecule type" value="Genomic_DNA"/>
</dbReference>
<gene>
    <name evidence="1" type="ORF">KK2020170_05600</name>
</gene>
<dbReference type="NCBIfam" id="NF033205">
    <property type="entry name" value="IPExxxVDY"/>
    <property type="match status" value="1"/>
</dbReference>
<keyword evidence="2" id="KW-1185">Reference proteome</keyword>
<dbReference type="RefSeq" id="WP_221259298.1">
    <property type="nucleotide sequence ID" value="NZ_AP024749.1"/>
</dbReference>
<sequence length="157" mass="18343">MAVHKIQINEFLDVDYELIAIHSSVEDYRLAFFLNKILGIELYRDKLTVELRTKNGKSCFEHFLFNDEKNDVCWHLISNKSELKANDSQNIGMFDTITSSTYLVPEFKTADYVLKIENVDPLFNIDSVIKLIKEIPFITLVYTIEQNKLKSKNNLIF</sequence>
<evidence type="ECO:0000313" key="1">
    <source>
        <dbReference type="EMBL" id="BCY27692.1"/>
    </source>
</evidence>
<protein>
    <recommendedName>
        <fullName evidence="3">IPExxxVDY family protein</fullName>
    </recommendedName>
</protein>
<organism evidence="1 2">
    <name type="scientific">Flavobacterium okayamense</name>
    <dbReference type="NCBI Taxonomy" id="2830782"/>
    <lineage>
        <taxon>Bacteria</taxon>
        <taxon>Pseudomonadati</taxon>
        <taxon>Bacteroidota</taxon>
        <taxon>Flavobacteriia</taxon>
        <taxon>Flavobacteriales</taxon>
        <taxon>Flavobacteriaceae</taxon>
        <taxon>Flavobacterium</taxon>
    </lineage>
</organism>
<reference evidence="1 2" key="1">
    <citation type="submission" date="2021-06" db="EMBL/GenBank/DDBJ databases">
        <title>Whole genome sequences of Flavobacterium sp. KK2020170 and assembly.</title>
        <authorList>
            <person name="Kitahara K."/>
            <person name="Miyoshi S."/>
            <person name="Uesaka K."/>
        </authorList>
    </citation>
    <scope>NUCLEOTIDE SEQUENCE [LARGE SCALE GENOMIC DNA]</scope>
    <source>
        <strain evidence="1 2">KK2020170</strain>
    </source>
</reference>
<evidence type="ECO:0000313" key="2">
    <source>
        <dbReference type="Proteomes" id="UP000825258"/>
    </source>
</evidence>
<accession>A0ABM7S240</accession>
<name>A0ABM7S240_9FLAO</name>
<dbReference type="InterPro" id="IPR047690">
    <property type="entry name" value="IPExxxVDY_fam"/>
</dbReference>
<evidence type="ECO:0008006" key="3">
    <source>
        <dbReference type="Google" id="ProtNLM"/>
    </source>
</evidence>
<proteinExistence type="predicted"/>
<dbReference type="Proteomes" id="UP000825258">
    <property type="component" value="Chromosome"/>
</dbReference>